<keyword evidence="1" id="KW-1133">Transmembrane helix</keyword>
<gene>
    <name evidence="2" type="ORF">JOF59_006342</name>
</gene>
<evidence type="ECO:0000313" key="3">
    <source>
        <dbReference type="Proteomes" id="UP001519311"/>
    </source>
</evidence>
<keyword evidence="1" id="KW-0472">Membrane</keyword>
<keyword evidence="1" id="KW-0812">Transmembrane</keyword>
<dbReference type="EMBL" id="JAGINS010000002">
    <property type="protein sequence ID" value="MBP2363850.1"/>
    <property type="molecule type" value="Genomic_DNA"/>
</dbReference>
<proteinExistence type="predicted"/>
<evidence type="ECO:0000256" key="1">
    <source>
        <dbReference type="SAM" id="Phobius"/>
    </source>
</evidence>
<feature type="transmembrane region" description="Helical" evidence="1">
    <location>
        <begin position="49"/>
        <end position="67"/>
    </location>
</feature>
<comment type="caution">
    <text evidence="2">The sequence shown here is derived from an EMBL/GenBank/DDBJ whole genome shotgun (WGS) entry which is preliminary data.</text>
</comment>
<dbReference type="RefSeq" id="WP_209471633.1">
    <property type="nucleotide sequence ID" value="NZ_BMWJ01000007.1"/>
</dbReference>
<evidence type="ECO:0000313" key="2">
    <source>
        <dbReference type="EMBL" id="MBP2363850.1"/>
    </source>
</evidence>
<organism evidence="2 3">
    <name type="scientific">Streptomyces clavifer</name>
    <dbReference type="NCBI Taxonomy" id="68188"/>
    <lineage>
        <taxon>Bacteria</taxon>
        <taxon>Bacillati</taxon>
        <taxon>Actinomycetota</taxon>
        <taxon>Actinomycetes</taxon>
        <taxon>Kitasatosporales</taxon>
        <taxon>Streptomycetaceae</taxon>
        <taxon>Streptomyces</taxon>
    </lineage>
</organism>
<name>A0ABS4VIZ4_9ACTN</name>
<accession>A0ABS4VIZ4</accession>
<reference evidence="2 3" key="1">
    <citation type="submission" date="2021-03" db="EMBL/GenBank/DDBJ databases">
        <title>Sequencing the genomes of 1000 actinobacteria strains.</title>
        <authorList>
            <person name="Klenk H.-P."/>
        </authorList>
    </citation>
    <scope>NUCLEOTIDE SEQUENCE [LARGE SCALE GENOMIC DNA]</scope>
    <source>
        <strain evidence="2 3">DSM 40843</strain>
    </source>
</reference>
<protein>
    <submittedName>
        <fullName evidence="2">Uncharacterized protein</fullName>
    </submittedName>
</protein>
<dbReference type="Proteomes" id="UP001519311">
    <property type="component" value="Unassembled WGS sequence"/>
</dbReference>
<keyword evidence="3" id="KW-1185">Reference proteome</keyword>
<sequence>MVDIAVAVGLVALVLRAVVRRGLTPGSLLLALVVGGLGLWRGLGPGPGWLLWPAVALLVVTAADFFLSARSYARMPRTDAAEVKAQLLADCRSGDGRQQLTLAVAPGGAVLMDGIWGDTVRRDVVMPVGGCPVCLVEEVTAELAGPDANALASYRRDRAAGTNRLVVLSRGEDAWTAALEPVRASQRPFRPVGCPVHS</sequence>